<evidence type="ECO:0000256" key="2">
    <source>
        <dbReference type="ARBA" id="ARBA00022737"/>
    </source>
</evidence>
<dbReference type="GO" id="GO:0031410">
    <property type="term" value="C:cytoplasmic vesicle"/>
    <property type="evidence" value="ECO:0000318"/>
    <property type="project" value="GO_Central"/>
</dbReference>
<dbReference type="STRING" id="7918.ENSLOCP00000016616"/>
<evidence type="ECO:0000259" key="7">
    <source>
        <dbReference type="SMART" id="SM00233"/>
    </source>
</evidence>
<dbReference type="InterPro" id="IPR011993">
    <property type="entry name" value="PH-like_dom_sf"/>
</dbReference>
<keyword evidence="3" id="KW-0443">Lipid metabolism</keyword>
<dbReference type="FunFam" id="3.30.870.10:FF:000048">
    <property type="entry name" value="Phospholipase"/>
    <property type="match status" value="1"/>
</dbReference>
<evidence type="ECO:0000256" key="4">
    <source>
        <dbReference type="ARBA" id="ARBA00023288"/>
    </source>
</evidence>
<evidence type="ECO:0000256" key="3">
    <source>
        <dbReference type="ARBA" id="ARBA00023098"/>
    </source>
</evidence>
<dbReference type="InterPro" id="IPR001849">
    <property type="entry name" value="PH_domain"/>
</dbReference>
<dbReference type="InParanoid" id="W5N7K7"/>
<accession>W5N7K7</accession>
<dbReference type="InterPro" id="IPR001683">
    <property type="entry name" value="PX_dom"/>
</dbReference>
<evidence type="ECO:0000313" key="8">
    <source>
        <dbReference type="Ensembl" id="ENSLOCP00000016616.1"/>
    </source>
</evidence>
<protein>
    <submittedName>
        <fullName evidence="8">Phospholipase D2</fullName>
    </submittedName>
</protein>
<dbReference type="SUPFAM" id="SSF50729">
    <property type="entry name" value="PH domain-like"/>
    <property type="match status" value="1"/>
</dbReference>
<dbReference type="Ensembl" id="ENSLOCT00000016646.1">
    <property type="protein sequence ID" value="ENSLOCP00000016616.1"/>
    <property type="gene ID" value="ENSLOCG00000013467.1"/>
</dbReference>
<reference evidence="8" key="2">
    <citation type="submission" date="2025-08" db="UniProtKB">
        <authorList>
            <consortium name="Ensembl"/>
        </authorList>
    </citation>
    <scope>IDENTIFICATION</scope>
</reference>
<feature type="domain" description="PH" evidence="7">
    <location>
        <begin position="204"/>
        <end position="314"/>
    </location>
</feature>
<dbReference type="AlphaFoldDB" id="W5N7K7"/>
<reference evidence="8" key="3">
    <citation type="submission" date="2025-09" db="UniProtKB">
        <authorList>
            <consortium name="Ensembl"/>
        </authorList>
    </citation>
    <scope>IDENTIFICATION</scope>
</reference>
<dbReference type="CDD" id="cd01254">
    <property type="entry name" value="PH_PLD"/>
    <property type="match status" value="1"/>
</dbReference>
<dbReference type="EMBL" id="AHAT01030321">
    <property type="status" value="NOT_ANNOTATED_CDS"/>
    <property type="molecule type" value="Genomic_DNA"/>
</dbReference>
<evidence type="ECO:0000256" key="1">
    <source>
        <dbReference type="ARBA" id="ARBA00004635"/>
    </source>
</evidence>
<dbReference type="EMBL" id="AHAT01030320">
    <property type="status" value="NOT_ANNOTATED_CDS"/>
    <property type="molecule type" value="Genomic_DNA"/>
</dbReference>
<feature type="transmembrane region" description="Helical" evidence="6">
    <location>
        <begin position="708"/>
        <end position="727"/>
    </location>
</feature>
<dbReference type="Pfam" id="PF00169">
    <property type="entry name" value="PH"/>
    <property type="match status" value="1"/>
</dbReference>
<name>W5N7K7_LEPOC</name>
<dbReference type="InterPro" id="IPR036871">
    <property type="entry name" value="PX_dom_sf"/>
</dbReference>
<evidence type="ECO:0000256" key="5">
    <source>
        <dbReference type="SAM" id="MobiDB-lite"/>
    </source>
</evidence>
<dbReference type="Bgee" id="ENSLOCG00000013467">
    <property type="expression patterns" value="Expressed in ovary and 10 other cell types or tissues"/>
</dbReference>
<reference evidence="9" key="1">
    <citation type="submission" date="2011-12" db="EMBL/GenBank/DDBJ databases">
        <title>The Draft Genome of Lepisosteus oculatus.</title>
        <authorList>
            <consortium name="The Broad Institute Genome Assembly &amp; Analysis Group"/>
            <consortium name="Computational R&amp;D Group"/>
            <consortium name="and Sequencing Platform"/>
            <person name="Di Palma F."/>
            <person name="Alfoldi J."/>
            <person name="Johnson J."/>
            <person name="Berlin A."/>
            <person name="Gnerre S."/>
            <person name="Jaffe D."/>
            <person name="MacCallum I."/>
            <person name="Young S."/>
            <person name="Walker B.J."/>
            <person name="Lander E.S."/>
            <person name="Lindblad-Toh K."/>
        </authorList>
    </citation>
    <scope>NUCLEOTIDE SEQUENCE [LARGE SCALE GENOMIC DNA]</scope>
</reference>
<organism evidence="8 9">
    <name type="scientific">Lepisosteus oculatus</name>
    <name type="common">Spotted gar</name>
    <dbReference type="NCBI Taxonomy" id="7918"/>
    <lineage>
        <taxon>Eukaryota</taxon>
        <taxon>Metazoa</taxon>
        <taxon>Chordata</taxon>
        <taxon>Craniata</taxon>
        <taxon>Vertebrata</taxon>
        <taxon>Euteleostomi</taxon>
        <taxon>Actinopterygii</taxon>
        <taxon>Neopterygii</taxon>
        <taxon>Holostei</taxon>
        <taxon>Semionotiformes</taxon>
        <taxon>Lepisosteidae</taxon>
        <taxon>Lepisosteus</taxon>
    </lineage>
</organism>
<dbReference type="Gene3D" id="2.30.29.30">
    <property type="entry name" value="Pleckstrin-homology domain (PH domain)/Phosphotyrosine-binding domain (PTB)"/>
    <property type="match status" value="1"/>
</dbReference>
<dbReference type="GO" id="GO:0060627">
    <property type="term" value="P:regulation of vesicle-mediated transport"/>
    <property type="evidence" value="ECO:0000318"/>
    <property type="project" value="GO_Central"/>
</dbReference>
<dbReference type="SUPFAM" id="SSF64268">
    <property type="entry name" value="PX domain"/>
    <property type="match status" value="1"/>
</dbReference>
<dbReference type="GeneTree" id="ENSGT00940000160229"/>
<dbReference type="EMBL" id="AHAT01030322">
    <property type="status" value="NOT_ANNOTATED_CDS"/>
    <property type="molecule type" value="Genomic_DNA"/>
</dbReference>
<dbReference type="Gene3D" id="3.30.870.10">
    <property type="entry name" value="Endonuclease Chain A"/>
    <property type="match status" value="2"/>
</dbReference>
<sequence length="886" mass="101003">MASPEEDVVEATQATVLTRRLHRDDLPISEDELDCLREATDERPFLVIHHLQAVREKGVPLLLRDTPVTCKVDSTERHTTRSKTGHCYPLSFICNHITDPVKRKYRHFQELHRDLHSHKLMVNFLPLGRFAAERQQLGTMADELPTLHGADRARRASSKPKLLEDYLNVLLENSFCRNYHGMTGRCVVSHSHFLQELVACSETAVKEGFILKRSGGHRILGLNCFGHHQFCYRWSRRWLVVKDSFLLYMKPEAGVISFVLLFDPEFKVQVGRCYTDTKYGVCIQNFTRTLVIKCSSYRQAQWWSHEIHRLSEPCEFLQTHRFDSFAPPREDTLARWYINGREYFADVAQALEQAREEIFITDWWLSPEIYLKRPATSHYWRLDQILKRKAVRTSGVTLGSGSGWGQALGQTGLDAGTVLLLGWCGVRLGSGLDWGQVLGQAGVKLVLGSGLDWVSLSQSGDVVDSPGESNPVPETQGSVSDQRQVSPEDLTDNTRLWLGKDYSNFITKDWVQLDRPFEDNIDRTVVPRMPWRDMAAVVHGKAARDLSRHFIQRWNFTKIFKNKYKDDFYPCLLPKSHSAADSLPFIVPQTRSARVQILRSVDRWSAGTCECSIHRAYIDTIESSEHYVYIENQFFISCSDEKSVFNRIGDALVDRILRAHRSVYGHTHCSALSDVAVSASGAESSSAFLFLLFMNMVQLQHTVPCHPLAGSLMLIIVLILLLFICLMTTRCFQVIYSIGADDNCGSATTNTCEESSNTTGEVTLPCCRVLMSRVLLAADSDPCIDIQDPISDEFFQGVWNRIAESNADIYDMVFRSLPSNSIHNLRMLREYVSVERMAETDPDRAREELAGVRGYLVHFPLHFLCEEYLLPPLKSKERMVPMEVWT</sequence>
<dbReference type="GO" id="GO:0009395">
    <property type="term" value="P:phospholipid catabolic process"/>
    <property type="evidence" value="ECO:0000318"/>
    <property type="project" value="GO_Central"/>
</dbReference>
<dbReference type="EMBL" id="AHAT01030316">
    <property type="status" value="NOT_ANNOTATED_CDS"/>
    <property type="molecule type" value="Genomic_DNA"/>
</dbReference>
<dbReference type="EMBL" id="AHAT01030319">
    <property type="status" value="NOT_ANNOTATED_CDS"/>
    <property type="molecule type" value="Genomic_DNA"/>
</dbReference>
<dbReference type="Proteomes" id="UP000018468">
    <property type="component" value="Linkage group LG2"/>
</dbReference>
<comment type="subcellular location">
    <subcellularLocation>
        <location evidence="1">Membrane</location>
        <topology evidence="1">Lipid-anchor</topology>
    </subcellularLocation>
</comment>
<dbReference type="EMBL" id="AHAT01030318">
    <property type="status" value="NOT_ANNOTATED_CDS"/>
    <property type="molecule type" value="Genomic_DNA"/>
</dbReference>
<evidence type="ECO:0000256" key="6">
    <source>
        <dbReference type="SAM" id="Phobius"/>
    </source>
</evidence>
<proteinExistence type="predicted"/>
<dbReference type="EMBL" id="AHAT01030317">
    <property type="status" value="NOT_ANNOTATED_CDS"/>
    <property type="molecule type" value="Genomic_DNA"/>
</dbReference>
<dbReference type="GO" id="GO:0004630">
    <property type="term" value="F:phospholipase D activity"/>
    <property type="evidence" value="ECO:0000318"/>
    <property type="project" value="GO_Central"/>
</dbReference>
<dbReference type="HOGENOM" id="CLU_000690_2_0_1"/>
<dbReference type="GO" id="GO:0005886">
    <property type="term" value="C:plasma membrane"/>
    <property type="evidence" value="ECO:0000318"/>
    <property type="project" value="GO_Central"/>
</dbReference>
<evidence type="ECO:0000313" key="9">
    <source>
        <dbReference type="Proteomes" id="UP000018468"/>
    </source>
</evidence>
<dbReference type="SUPFAM" id="SSF56024">
    <property type="entry name" value="Phospholipase D/nuclease"/>
    <property type="match status" value="3"/>
</dbReference>
<keyword evidence="9" id="KW-1185">Reference proteome</keyword>
<dbReference type="InterPro" id="IPR015679">
    <property type="entry name" value="PLipase_D_fam"/>
</dbReference>
<dbReference type="GO" id="GO:0035091">
    <property type="term" value="F:phosphatidylinositol binding"/>
    <property type="evidence" value="ECO:0007669"/>
    <property type="project" value="InterPro"/>
</dbReference>
<dbReference type="eggNOG" id="KOG1329">
    <property type="taxonomic scope" value="Eukaryota"/>
</dbReference>
<dbReference type="PANTHER" id="PTHR18896">
    <property type="entry name" value="PHOSPHOLIPASE D"/>
    <property type="match status" value="1"/>
</dbReference>
<keyword evidence="4" id="KW-0449">Lipoprotein</keyword>
<feature type="compositionally biased region" description="Polar residues" evidence="5">
    <location>
        <begin position="472"/>
        <end position="485"/>
    </location>
</feature>
<keyword evidence="6" id="KW-1133">Transmembrane helix</keyword>
<keyword evidence="2" id="KW-0677">Repeat</keyword>
<keyword evidence="6" id="KW-0812">Transmembrane</keyword>
<feature type="region of interest" description="Disordered" evidence="5">
    <location>
        <begin position="460"/>
        <end position="486"/>
    </location>
</feature>
<dbReference type="Pfam" id="PF00787">
    <property type="entry name" value="PX"/>
    <property type="match status" value="1"/>
</dbReference>
<dbReference type="SMART" id="SM00233">
    <property type="entry name" value="PH"/>
    <property type="match status" value="1"/>
</dbReference>
<keyword evidence="6" id="KW-0472">Membrane</keyword>
<dbReference type="PANTHER" id="PTHR18896:SF121">
    <property type="entry name" value="PHOSPHOLIPASE D2"/>
    <property type="match status" value="1"/>
</dbReference>